<organism evidence="9 10">
    <name type="scientific">Parapedobacter indicus</name>
    <dbReference type="NCBI Taxonomy" id="1477437"/>
    <lineage>
        <taxon>Bacteria</taxon>
        <taxon>Pseudomonadati</taxon>
        <taxon>Bacteroidota</taxon>
        <taxon>Sphingobacteriia</taxon>
        <taxon>Sphingobacteriales</taxon>
        <taxon>Sphingobacteriaceae</taxon>
        <taxon>Parapedobacter</taxon>
    </lineage>
</organism>
<dbReference type="Gene3D" id="1.10.10.10">
    <property type="entry name" value="Winged helix-like DNA-binding domain superfamily/Winged helix DNA-binding domain"/>
    <property type="match status" value="1"/>
</dbReference>
<dbReference type="NCBIfam" id="TIGR02937">
    <property type="entry name" value="sigma70-ECF"/>
    <property type="match status" value="1"/>
</dbReference>
<evidence type="ECO:0000256" key="1">
    <source>
        <dbReference type="ARBA" id="ARBA00007788"/>
    </source>
</evidence>
<evidence type="ECO:0000256" key="6">
    <source>
        <dbReference type="ARBA" id="ARBA00024701"/>
    </source>
</evidence>
<dbReference type="InterPro" id="IPR007627">
    <property type="entry name" value="RNA_pol_sigma70_r2"/>
</dbReference>
<evidence type="ECO:0000259" key="8">
    <source>
        <dbReference type="Pfam" id="PF08281"/>
    </source>
</evidence>
<dbReference type="SUPFAM" id="SSF88946">
    <property type="entry name" value="Sigma2 domain of RNA polymerase sigma factors"/>
    <property type="match status" value="1"/>
</dbReference>
<comment type="function">
    <text evidence="6">Sigma factors are initiation factors that promote the attachment of RNA polymerase to specific initiation sites and are then released. Sigma-S contributes to the protection against external stress, thus playing a role in cellular fitness and survival.</text>
</comment>
<dbReference type="InterPro" id="IPR016032">
    <property type="entry name" value="Sig_transdc_resp-reg_C-effctor"/>
</dbReference>
<dbReference type="InterPro" id="IPR013325">
    <property type="entry name" value="RNA_pol_sigma_r2"/>
</dbReference>
<evidence type="ECO:0000256" key="3">
    <source>
        <dbReference type="ARBA" id="ARBA00023015"/>
    </source>
</evidence>
<accession>A0A1I3H9S9</accession>
<proteinExistence type="inferred from homology"/>
<evidence type="ECO:0000256" key="5">
    <source>
        <dbReference type="ARBA" id="ARBA00023163"/>
    </source>
</evidence>
<keyword evidence="4" id="KW-0731">Sigma factor</keyword>
<keyword evidence="3" id="KW-0805">Transcription regulation</keyword>
<evidence type="ECO:0000259" key="7">
    <source>
        <dbReference type="Pfam" id="PF04542"/>
    </source>
</evidence>
<dbReference type="SUPFAM" id="SSF46894">
    <property type="entry name" value="C-terminal effector domain of the bipartite response regulators"/>
    <property type="match status" value="1"/>
</dbReference>
<dbReference type="Pfam" id="PF08281">
    <property type="entry name" value="Sigma70_r4_2"/>
    <property type="match status" value="1"/>
</dbReference>
<comment type="similarity">
    <text evidence="1">Belongs to the sigma-70 factor family.</text>
</comment>
<dbReference type="OrthoDB" id="9150024at2"/>
<dbReference type="GO" id="GO:0003677">
    <property type="term" value="F:DNA binding"/>
    <property type="evidence" value="ECO:0007669"/>
    <property type="project" value="InterPro"/>
</dbReference>
<protein>
    <recommendedName>
        <fullName evidence="2">RNA polymerase sigma factor SigS</fullName>
    </recommendedName>
</protein>
<evidence type="ECO:0000256" key="4">
    <source>
        <dbReference type="ARBA" id="ARBA00023082"/>
    </source>
</evidence>
<evidence type="ECO:0000256" key="2">
    <source>
        <dbReference type="ARBA" id="ARBA00021245"/>
    </source>
</evidence>
<dbReference type="PANTHER" id="PTHR43133:SF46">
    <property type="entry name" value="RNA POLYMERASE SIGMA-70 FACTOR ECF SUBFAMILY"/>
    <property type="match status" value="1"/>
</dbReference>
<dbReference type="PANTHER" id="PTHR43133">
    <property type="entry name" value="RNA POLYMERASE ECF-TYPE SIGMA FACTO"/>
    <property type="match status" value="1"/>
</dbReference>
<sequence length="194" mass="22752">MDGGSRKNDRELWQALSAGDTAAFTAIYEMYHKNLYLYAFKLVKDADEAADMVQEVFVYLWEKRGDLRLIGEGLPYLYQCVRHRFLNLTDRRKVQEKFVDYLQHRGEYAMDTTTRNLEEKELADYLDSVTNRFSSHMAEVFWLKRQGFQNQEIAGQLNLSVKTVKNLSSAALKQLRFKLGRVISLFLLMLLQNF</sequence>
<keyword evidence="5" id="KW-0804">Transcription</keyword>
<dbReference type="GO" id="GO:0016987">
    <property type="term" value="F:sigma factor activity"/>
    <property type="evidence" value="ECO:0007669"/>
    <property type="project" value="UniProtKB-KW"/>
</dbReference>
<dbReference type="InterPro" id="IPR036388">
    <property type="entry name" value="WH-like_DNA-bd_sf"/>
</dbReference>
<dbReference type="InterPro" id="IPR013249">
    <property type="entry name" value="RNA_pol_sigma70_r4_t2"/>
</dbReference>
<dbReference type="Gene3D" id="1.10.1740.10">
    <property type="match status" value="1"/>
</dbReference>
<dbReference type="Pfam" id="PF04542">
    <property type="entry name" value="Sigma70_r2"/>
    <property type="match status" value="1"/>
</dbReference>
<feature type="domain" description="RNA polymerase sigma factor 70 region 4 type 2" evidence="8">
    <location>
        <begin position="138"/>
        <end position="175"/>
    </location>
</feature>
<feature type="domain" description="RNA polymerase sigma-70 region 2" evidence="7">
    <location>
        <begin position="27"/>
        <end position="91"/>
    </location>
</feature>
<dbReference type="InterPro" id="IPR039425">
    <property type="entry name" value="RNA_pol_sigma-70-like"/>
</dbReference>
<dbReference type="RefSeq" id="WP_090626057.1">
    <property type="nucleotide sequence ID" value="NZ_FOQO01000003.1"/>
</dbReference>
<dbReference type="EMBL" id="FOQO01000003">
    <property type="protein sequence ID" value="SFI32310.1"/>
    <property type="molecule type" value="Genomic_DNA"/>
</dbReference>
<dbReference type="InterPro" id="IPR014284">
    <property type="entry name" value="RNA_pol_sigma-70_dom"/>
</dbReference>
<name>A0A1I3H9S9_9SPHI</name>
<reference evidence="9 10" key="1">
    <citation type="submission" date="2016-10" db="EMBL/GenBank/DDBJ databases">
        <authorList>
            <person name="de Groot N.N."/>
        </authorList>
    </citation>
    <scope>NUCLEOTIDE SEQUENCE [LARGE SCALE GENOMIC DNA]</scope>
    <source>
        <strain evidence="9 10">RK1</strain>
    </source>
</reference>
<evidence type="ECO:0000313" key="10">
    <source>
        <dbReference type="Proteomes" id="UP000198670"/>
    </source>
</evidence>
<dbReference type="Proteomes" id="UP000198670">
    <property type="component" value="Unassembled WGS sequence"/>
</dbReference>
<dbReference type="STRING" id="1477437.SAMN05444682_103271"/>
<gene>
    <name evidence="9" type="ORF">SAMN05444682_103271</name>
</gene>
<evidence type="ECO:0000313" key="9">
    <source>
        <dbReference type="EMBL" id="SFI32310.1"/>
    </source>
</evidence>
<dbReference type="GO" id="GO:0006352">
    <property type="term" value="P:DNA-templated transcription initiation"/>
    <property type="evidence" value="ECO:0007669"/>
    <property type="project" value="InterPro"/>
</dbReference>
<dbReference type="AlphaFoldDB" id="A0A1I3H9S9"/>
<keyword evidence="10" id="KW-1185">Reference proteome</keyword>